<dbReference type="Proteomes" id="UP001055811">
    <property type="component" value="Linkage Group LG06"/>
</dbReference>
<accession>A0ACB9BL32</accession>
<organism evidence="1 2">
    <name type="scientific">Cichorium intybus</name>
    <name type="common">Chicory</name>
    <dbReference type="NCBI Taxonomy" id="13427"/>
    <lineage>
        <taxon>Eukaryota</taxon>
        <taxon>Viridiplantae</taxon>
        <taxon>Streptophyta</taxon>
        <taxon>Embryophyta</taxon>
        <taxon>Tracheophyta</taxon>
        <taxon>Spermatophyta</taxon>
        <taxon>Magnoliopsida</taxon>
        <taxon>eudicotyledons</taxon>
        <taxon>Gunneridae</taxon>
        <taxon>Pentapetalae</taxon>
        <taxon>asterids</taxon>
        <taxon>campanulids</taxon>
        <taxon>Asterales</taxon>
        <taxon>Asteraceae</taxon>
        <taxon>Cichorioideae</taxon>
        <taxon>Cichorieae</taxon>
        <taxon>Cichoriinae</taxon>
        <taxon>Cichorium</taxon>
    </lineage>
</organism>
<comment type="caution">
    <text evidence="1">The sequence shown here is derived from an EMBL/GenBank/DDBJ whole genome shotgun (WGS) entry which is preliminary data.</text>
</comment>
<reference evidence="2" key="1">
    <citation type="journal article" date="2022" name="Mol. Ecol. Resour.">
        <title>The genomes of chicory, endive, great burdock and yacon provide insights into Asteraceae palaeo-polyploidization history and plant inulin production.</title>
        <authorList>
            <person name="Fan W."/>
            <person name="Wang S."/>
            <person name="Wang H."/>
            <person name="Wang A."/>
            <person name="Jiang F."/>
            <person name="Liu H."/>
            <person name="Zhao H."/>
            <person name="Xu D."/>
            <person name="Zhang Y."/>
        </authorList>
    </citation>
    <scope>NUCLEOTIDE SEQUENCE [LARGE SCALE GENOMIC DNA]</scope>
    <source>
        <strain evidence="2">cv. Punajuju</strain>
    </source>
</reference>
<reference evidence="1 2" key="2">
    <citation type="journal article" date="2022" name="Mol. Ecol. Resour.">
        <title>The genomes of chicory, endive, great burdock and yacon provide insights into Asteraceae paleo-polyploidization history and plant inulin production.</title>
        <authorList>
            <person name="Fan W."/>
            <person name="Wang S."/>
            <person name="Wang H."/>
            <person name="Wang A."/>
            <person name="Jiang F."/>
            <person name="Liu H."/>
            <person name="Zhao H."/>
            <person name="Xu D."/>
            <person name="Zhang Y."/>
        </authorList>
    </citation>
    <scope>NUCLEOTIDE SEQUENCE [LARGE SCALE GENOMIC DNA]</scope>
    <source>
        <strain evidence="2">cv. Punajuju</strain>
        <tissue evidence="1">Leaves</tissue>
    </source>
</reference>
<dbReference type="EMBL" id="CM042014">
    <property type="protein sequence ID" value="KAI3722730.1"/>
    <property type="molecule type" value="Genomic_DNA"/>
</dbReference>
<gene>
    <name evidence="1" type="ORF">L2E82_33784</name>
</gene>
<keyword evidence="2" id="KW-1185">Reference proteome</keyword>
<evidence type="ECO:0000313" key="1">
    <source>
        <dbReference type="EMBL" id="KAI3722730.1"/>
    </source>
</evidence>
<protein>
    <submittedName>
        <fullName evidence="1">Uncharacterized protein</fullName>
    </submittedName>
</protein>
<evidence type="ECO:0000313" key="2">
    <source>
        <dbReference type="Proteomes" id="UP001055811"/>
    </source>
</evidence>
<proteinExistence type="predicted"/>
<name>A0ACB9BL32_CICIN</name>
<sequence>MSSDSLLGLLRVHVQKGVNLAIRDLRSSDPYVIIRMGKQIVKTRVVRSNLNPVWDEELTLAIVEPLPVRLTFALHGGVINPYGSNDISACGQC</sequence>